<keyword evidence="1" id="KW-0812">Transmembrane</keyword>
<dbReference type="Proteomes" id="UP000285138">
    <property type="component" value="Unassembled WGS sequence"/>
</dbReference>
<comment type="caution">
    <text evidence="2">The sequence shown here is derived from an EMBL/GenBank/DDBJ whole genome shotgun (WGS) entry which is preliminary data.</text>
</comment>
<protein>
    <submittedName>
        <fullName evidence="2">Uncharacterized protein</fullName>
    </submittedName>
</protein>
<dbReference type="AlphaFoldDB" id="A0A424YE92"/>
<sequence length="259" mass="29785">MIKEHLKKMGNFPAEFFTTFRWREHLPSLLVVSAALLFLLAVWRIVYLVDVQGGLPQLASVRGLWWHAFRNRGPVEWMQWVFLSLTCLYAAALSGVYWEKKNRGAQVFWGLIAFSFLLMLIEDTGDPRHLMSYYGYNYLGISKMTIEGIFYLFIAAPIIYGFLRFWGVPFSFPQTRLYLITGGLLYALAASASVFRNQGDFYENLGDQLSLYLVEGAIPGFFFMDFALEETIELLAASLFFAGVLMYWRLMKKTRGKGS</sequence>
<feature type="transmembrane region" description="Helical" evidence="1">
    <location>
        <begin position="77"/>
        <end position="98"/>
    </location>
</feature>
<dbReference type="EMBL" id="QZAA01000144">
    <property type="protein sequence ID" value="RQD75774.1"/>
    <property type="molecule type" value="Genomic_DNA"/>
</dbReference>
<evidence type="ECO:0000313" key="3">
    <source>
        <dbReference type="Proteomes" id="UP000285138"/>
    </source>
</evidence>
<feature type="transmembrane region" description="Helical" evidence="1">
    <location>
        <begin position="141"/>
        <end position="163"/>
    </location>
</feature>
<keyword evidence="1" id="KW-1133">Transmembrane helix</keyword>
<evidence type="ECO:0000256" key="1">
    <source>
        <dbReference type="SAM" id="Phobius"/>
    </source>
</evidence>
<reference evidence="2 3" key="1">
    <citation type="submission" date="2018-08" db="EMBL/GenBank/DDBJ databases">
        <title>The metabolism and importance of syntrophic acetate oxidation coupled to methane or sulfide production in haloalkaline environments.</title>
        <authorList>
            <person name="Timmers P.H.A."/>
            <person name="Vavourakis C.D."/>
            <person name="Sorokin D.Y."/>
            <person name="Sinninghe Damste J.S."/>
            <person name="Muyzer G."/>
            <person name="Stams A.J.M."/>
            <person name="Plugge C.M."/>
        </authorList>
    </citation>
    <scope>NUCLEOTIDE SEQUENCE [LARGE SCALE GENOMIC DNA]</scope>
    <source>
        <strain evidence="2">MSAO_Bac1</strain>
    </source>
</reference>
<evidence type="ECO:0000313" key="2">
    <source>
        <dbReference type="EMBL" id="RQD75774.1"/>
    </source>
</evidence>
<feature type="transmembrane region" description="Helical" evidence="1">
    <location>
        <begin position="29"/>
        <end position="49"/>
    </location>
</feature>
<keyword evidence="1" id="KW-0472">Membrane</keyword>
<feature type="transmembrane region" description="Helical" evidence="1">
    <location>
        <begin position="231"/>
        <end position="250"/>
    </location>
</feature>
<name>A0A424YE92_9FIRM</name>
<feature type="transmembrane region" description="Helical" evidence="1">
    <location>
        <begin position="175"/>
        <end position="195"/>
    </location>
</feature>
<proteinExistence type="predicted"/>
<organism evidence="2 3">
    <name type="scientific">Candidatus Syntrophonatronum acetioxidans</name>
    <dbReference type="NCBI Taxonomy" id="1795816"/>
    <lineage>
        <taxon>Bacteria</taxon>
        <taxon>Bacillati</taxon>
        <taxon>Bacillota</taxon>
        <taxon>Clostridia</taxon>
        <taxon>Eubacteriales</taxon>
        <taxon>Syntrophomonadaceae</taxon>
        <taxon>Candidatus Syntrophonatronum</taxon>
    </lineage>
</organism>
<accession>A0A424YE92</accession>
<gene>
    <name evidence="2" type="ORF">D5R97_05570</name>
</gene>
<feature type="transmembrane region" description="Helical" evidence="1">
    <location>
        <begin position="105"/>
        <end position="121"/>
    </location>
</feature>